<gene>
    <name evidence="2" type="ORF">PCOR1329_LOCUS82204</name>
</gene>
<evidence type="ECO:0000313" key="3">
    <source>
        <dbReference type="Proteomes" id="UP001189429"/>
    </source>
</evidence>
<evidence type="ECO:0000313" key="2">
    <source>
        <dbReference type="EMBL" id="CAK0907072.1"/>
    </source>
</evidence>
<name>A0ABN9Y7L4_9DINO</name>
<comment type="caution">
    <text evidence="2">The sequence shown here is derived from an EMBL/GenBank/DDBJ whole genome shotgun (WGS) entry which is preliminary data.</text>
</comment>
<feature type="non-terminal residue" evidence="2">
    <location>
        <position position="319"/>
    </location>
</feature>
<organism evidence="2 3">
    <name type="scientific">Prorocentrum cordatum</name>
    <dbReference type="NCBI Taxonomy" id="2364126"/>
    <lineage>
        <taxon>Eukaryota</taxon>
        <taxon>Sar</taxon>
        <taxon>Alveolata</taxon>
        <taxon>Dinophyceae</taxon>
        <taxon>Prorocentrales</taxon>
        <taxon>Prorocentraceae</taxon>
        <taxon>Prorocentrum</taxon>
    </lineage>
</organism>
<keyword evidence="3" id="KW-1185">Reference proteome</keyword>
<dbReference type="EMBL" id="CAUYUJ010021800">
    <property type="protein sequence ID" value="CAK0907072.1"/>
    <property type="molecule type" value="Genomic_DNA"/>
</dbReference>
<protein>
    <recommendedName>
        <fullName evidence="4">Altered inheritance of mitochondria protein 24, mitochondrial</fullName>
    </recommendedName>
</protein>
<sequence length="319" mass="31519">MEGGGPEAGVTFLRLADGRGWVFDTKPGFGTMCVRVAPAADQGALPSAAAPGRPPTQAAQVLPHVPSAPPTFPGTTPMFPGTLPLHAALAPGAPLPAAGLGPDANIWVQRYGLPSLETRAVPDVDGPRTGHLLMPGDSFLVAEELMGPSGVRYLRLADGRGWAFDYKPGVGPMCARYAHSAPQPAPLPSGGLAGPAWPDWPAVRPGGTATASAPLVGAPAPAPGACGLRPSASFVGGAAPPPLAPFGPALLQAPAQSIALGATTHSVAAPPTRATLTPPAVISHSPGLGAPSGVPPAGPLPCAAGGSLSPVAQYTVPPE</sequence>
<reference evidence="2" key="1">
    <citation type="submission" date="2023-10" db="EMBL/GenBank/DDBJ databases">
        <authorList>
            <person name="Chen Y."/>
            <person name="Shah S."/>
            <person name="Dougan E. K."/>
            <person name="Thang M."/>
            <person name="Chan C."/>
        </authorList>
    </citation>
    <scope>NUCLEOTIDE SEQUENCE [LARGE SCALE GENOMIC DNA]</scope>
</reference>
<evidence type="ECO:0008006" key="4">
    <source>
        <dbReference type="Google" id="ProtNLM"/>
    </source>
</evidence>
<evidence type="ECO:0000256" key="1">
    <source>
        <dbReference type="SAM" id="MobiDB-lite"/>
    </source>
</evidence>
<accession>A0ABN9Y7L4</accession>
<feature type="region of interest" description="Disordered" evidence="1">
    <location>
        <begin position="269"/>
        <end position="294"/>
    </location>
</feature>
<feature type="compositionally biased region" description="Low complexity" evidence="1">
    <location>
        <begin position="269"/>
        <end position="280"/>
    </location>
</feature>
<proteinExistence type="predicted"/>
<dbReference type="Proteomes" id="UP001189429">
    <property type="component" value="Unassembled WGS sequence"/>
</dbReference>